<feature type="domain" description="Integral membrane protein YccS N-terminal" evidence="8">
    <location>
        <begin position="62"/>
        <end position="340"/>
    </location>
</feature>
<evidence type="ECO:0000313" key="10">
    <source>
        <dbReference type="EMBL" id="SUO93978.1"/>
    </source>
</evidence>
<comment type="similarity">
    <text evidence="6">Belongs to the YccS/YhfK family.</text>
</comment>
<dbReference type="InterPro" id="IPR049453">
    <property type="entry name" value="Memb_transporter_dom"/>
</dbReference>
<dbReference type="PANTHER" id="PTHR30509">
    <property type="entry name" value="P-HYDROXYBENZOIC ACID EFFLUX PUMP SUBUNIT-RELATED"/>
    <property type="match status" value="1"/>
</dbReference>
<dbReference type="EMBL" id="UHIC01000001">
    <property type="protein sequence ID" value="SUO93978.1"/>
    <property type="molecule type" value="Genomic_DNA"/>
</dbReference>
<feature type="transmembrane region" description="Helical" evidence="7">
    <location>
        <begin position="7"/>
        <end position="27"/>
    </location>
</feature>
<dbReference type="OrthoDB" id="8670769at2"/>
<organism evidence="10 11">
    <name type="scientific">Suttonella ornithocola</name>
    <dbReference type="NCBI Taxonomy" id="279832"/>
    <lineage>
        <taxon>Bacteria</taxon>
        <taxon>Pseudomonadati</taxon>
        <taxon>Pseudomonadota</taxon>
        <taxon>Gammaproteobacteria</taxon>
        <taxon>Cardiobacteriales</taxon>
        <taxon>Cardiobacteriaceae</taxon>
        <taxon>Suttonella</taxon>
    </lineage>
</organism>
<keyword evidence="2" id="KW-1003">Cell membrane</keyword>
<evidence type="ECO:0000256" key="4">
    <source>
        <dbReference type="ARBA" id="ARBA00022989"/>
    </source>
</evidence>
<dbReference type="Proteomes" id="UP000254601">
    <property type="component" value="Unassembled WGS sequence"/>
</dbReference>
<feature type="transmembrane region" description="Helical" evidence="7">
    <location>
        <begin position="477"/>
        <end position="495"/>
    </location>
</feature>
<feature type="transmembrane region" description="Helical" evidence="7">
    <location>
        <begin position="62"/>
        <end position="79"/>
    </location>
</feature>
<sequence length="707" mass="78751">MKKPFRLSTSVLEILPIFTAFTIAALIITFFNLRASAIALMLGVTAGGLVDMDSHTSGRIKNLVIILALFALSAIAAQLAQHNPIAITIVMTALAFSMTMLGAVDARNRTIAFCTLIVAIYILLTYQPSLAWYENPFMLVLGTLIMQSQSLLFHLLAPNRPVQENLSRAYAALADYVQGKARFFAPDERDDLDQAEYELAIRTRAVTEAFNATRDALFHRLAGTQISTRIAIQLNDFFIAQDIHERISASHIDYRELINELENSDVIFRIERLINLQGRACREYAQALNNEMPYASPAVLDRAYQGLVTAWQRYQQAHTLSNEDEIHRLIANLENINRQLSRLGTPNPTGIADPTLANANITHWREIPERLKANLNKNSIYFRHATRMALITLICGVIIESLHIHLGYWILLTALLVCQPNRNATQARLIQRIVGTLSGVIVGSLLPILAPNTITLLTLLVAANTLFFFFRARSYGFSTFFITIQVFAGFAMIGMDTSGAILARMADTILGAAIAWVVVSFLWPDKDYINIKKTAATALKENAAYLALIIEQLQRGNKDDITYRATRRRVHENAAALAGLVNELPSSDDAEVRRQRAQLVQLNYRLVSSLSTLAVYRGCIRDPEQPSLQPFFQAAAHIQTTLTNFSAQTEESVLHESKTLKETLIPNDHGETAILIHPLIRITNLLPAIRHSIEVTNTSPIAHHLSS</sequence>
<dbReference type="RefSeq" id="WP_072576909.1">
    <property type="nucleotide sequence ID" value="NZ_LWHB01000116.1"/>
</dbReference>
<accession>A0A380MNY6</accession>
<name>A0A380MNY6_9GAMM</name>
<feature type="transmembrane region" description="Helical" evidence="7">
    <location>
        <begin position="111"/>
        <end position="131"/>
    </location>
</feature>
<dbReference type="AlphaFoldDB" id="A0A380MNY6"/>
<evidence type="ECO:0000256" key="6">
    <source>
        <dbReference type="ARBA" id="ARBA00043993"/>
    </source>
</evidence>
<keyword evidence="3 7" id="KW-0812">Transmembrane</keyword>
<evidence type="ECO:0000256" key="7">
    <source>
        <dbReference type="SAM" id="Phobius"/>
    </source>
</evidence>
<dbReference type="NCBIfam" id="TIGR01667">
    <property type="entry name" value="YCCS_YHFK"/>
    <property type="match status" value="1"/>
</dbReference>
<dbReference type="Pfam" id="PF13515">
    <property type="entry name" value="FUSC_2"/>
    <property type="match status" value="1"/>
</dbReference>
<dbReference type="InterPro" id="IPR010019">
    <property type="entry name" value="Integral_membrane_YccS"/>
</dbReference>
<keyword evidence="4 7" id="KW-1133">Transmembrane helix</keyword>
<feature type="transmembrane region" description="Helical" evidence="7">
    <location>
        <begin position="501"/>
        <end position="523"/>
    </location>
</feature>
<dbReference type="Pfam" id="PF12805">
    <property type="entry name" value="FUSC-like"/>
    <property type="match status" value="1"/>
</dbReference>
<evidence type="ECO:0000256" key="3">
    <source>
        <dbReference type="ARBA" id="ARBA00022692"/>
    </source>
</evidence>
<evidence type="ECO:0000259" key="8">
    <source>
        <dbReference type="Pfam" id="PF12805"/>
    </source>
</evidence>
<feature type="domain" description="Integral membrane bound transporter" evidence="9">
    <location>
        <begin position="394"/>
        <end position="518"/>
    </location>
</feature>
<dbReference type="InterPro" id="IPR032692">
    <property type="entry name" value="YccS_N"/>
</dbReference>
<comment type="subcellular location">
    <subcellularLocation>
        <location evidence="1">Cell membrane</location>
        <topology evidence="1">Multi-pass membrane protein</topology>
    </subcellularLocation>
</comment>
<evidence type="ECO:0000256" key="2">
    <source>
        <dbReference type="ARBA" id="ARBA00022475"/>
    </source>
</evidence>
<keyword evidence="5 7" id="KW-0472">Membrane</keyword>
<proteinExistence type="inferred from homology"/>
<evidence type="ECO:0000256" key="5">
    <source>
        <dbReference type="ARBA" id="ARBA00023136"/>
    </source>
</evidence>
<dbReference type="GO" id="GO:0005886">
    <property type="term" value="C:plasma membrane"/>
    <property type="evidence" value="ECO:0007669"/>
    <property type="project" value="UniProtKB-SubCell"/>
</dbReference>
<dbReference type="NCBIfam" id="TIGR01666">
    <property type="entry name" value="YCCS"/>
    <property type="match status" value="1"/>
</dbReference>
<reference evidence="10 11" key="1">
    <citation type="submission" date="2018-06" db="EMBL/GenBank/DDBJ databases">
        <authorList>
            <consortium name="Pathogen Informatics"/>
            <person name="Doyle S."/>
        </authorList>
    </citation>
    <scope>NUCLEOTIDE SEQUENCE [LARGE SCALE GENOMIC DNA]</scope>
    <source>
        <strain evidence="10 11">NCTC13337</strain>
    </source>
</reference>
<evidence type="ECO:0000256" key="1">
    <source>
        <dbReference type="ARBA" id="ARBA00004651"/>
    </source>
</evidence>
<evidence type="ECO:0000313" key="11">
    <source>
        <dbReference type="Proteomes" id="UP000254601"/>
    </source>
</evidence>
<dbReference type="InterPro" id="IPR010020">
    <property type="entry name" value="Integral_membrane_YCCS_YHJK"/>
</dbReference>
<feature type="transmembrane region" description="Helical" evidence="7">
    <location>
        <begin position="429"/>
        <end position="448"/>
    </location>
</feature>
<feature type="transmembrane region" description="Helical" evidence="7">
    <location>
        <begin position="33"/>
        <end position="50"/>
    </location>
</feature>
<keyword evidence="11" id="KW-1185">Reference proteome</keyword>
<feature type="transmembrane region" description="Helical" evidence="7">
    <location>
        <begin position="85"/>
        <end position="104"/>
    </location>
</feature>
<evidence type="ECO:0000259" key="9">
    <source>
        <dbReference type="Pfam" id="PF13515"/>
    </source>
</evidence>
<protein>
    <submittedName>
        <fullName evidence="10">Inner membrane protein yccS</fullName>
    </submittedName>
</protein>
<gene>
    <name evidence="10" type="primary">yccS</name>
    <name evidence="10" type="ORF">NCTC13337_00511</name>
</gene>
<dbReference type="PANTHER" id="PTHR30509:SF8">
    <property type="entry name" value="INNER MEMBRANE PROTEIN YCCS"/>
    <property type="match status" value="1"/>
</dbReference>